<evidence type="ECO:0000313" key="2">
    <source>
        <dbReference type="Proteomes" id="UP000237230"/>
    </source>
</evidence>
<gene>
    <name evidence="1" type="ORF">BGP84_12765</name>
</gene>
<dbReference type="Pfam" id="PF18928">
    <property type="entry name" value="DUF5677"/>
    <property type="match status" value="1"/>
</dbReference>
<accession>A0A2S3X532</accession>
<evidence type="ECO:0008006" key="3">
    <source>
        <dbReference type="Google" id="ProtNLM"/>
    </source>
</evidence>
<sequence>MNELIDAINTSRSALLSVTNTSKSPEFATALQFWTKILENCEAVALLLNHNFNVQAFAVHRISIEHLANFAALLKGLCTVEQLQKKSEADIVKQARLLSEGEDKSPVLTDENKNALAGLRDRLTTKEDEEKSQNTFNLLAECGLSCLYVEYRIISLGAAHSTLVSIIQSSSTEEIDKVKKSVVNLLKFPTALLGEFMEKR</sequence>
<name>A0A2S3X532_PSEPU</name>
<reference evidence="1 2" key="2">
    <citation type="submission" date="2018-03" db="EMBL/GenBank/DDBJ databases">
        <title>Draft genome of Pseudomonas putida strain KH-21-114.</title>
        <authorList>
            <person name="Yoshizawa S."/>
            <person name="Khan N.H."/>
            <person name="Nishimura M."/>
            <person name="Chiura H.X."/>
            <person name="Ogura Y."/>
            <person name="Hayashi T."/>
            <person name="Kogure K."/>
        </authorList>
    </citation>
    <scope>NUCLEOTIDE SEQUENCE [LARGE SCALE GENOMIC DNA]</scope>
    <source>
        <strain evidence="1 2">KH-21-114</strain>
    </source>
</reference>
<dbReference type="OrthoDB" id="405638at72274"/>
<dbReference type="AlphaFoldDB" id="A0A2S3X532"/>
<dbReference type="RefSeq" id="WP_103447323.1">
    <property type="nucleotide sequence ID" value="NZ_JABFDQ010000003.1"/>
</dbReference>
<dbReference type="InterPro" id="IPR043733">
    <property type="entry name" value="DUF5677"/>
</dbReference>
<protein>
    <recommendedName>
        <fullName evidence="3">AbiV family abortive infection protein</fullName>
    </recommendedName>
</protein>
<reference evidence="1 2" key="1">
    <citation type="submission" date="2016-08" db="EMBL/GenBank/DDBJ databases">
        <authorList>
            <person name="Seilhamer J.J."/>
        </authorList>
    </citation>
    <scope>NUCLEOTIDE SEQUENCE [LARGE SCALE GENOMIC DNA]</scope>
    <source>
        <strain evidence="1 2">KH-21-114</strain>
    </source>
</reference>
<dbReference type="EMBL" id="MINH01000019">
    <property type="protein sequence ID" value="POG10549.1"/>
    <property type="molecule type" value="Genomic_DNA"/>
</dbReference>
<dbReference type="Proteomes" id="UP000237230">
    <property type="component" value="Unassembled WGS sequence"/>
</dbReference>
<organism evidence="1 2">
    <name type="scientific">Pseudomonas putida</name>
    <name type="common">Arthrobacter siderocapsulatus</name>
    <dbReference type="NCBI Taxonomy" id="303"/>
    <lineage>
        <taxon>Bacteria</taxon>
        <taxon>Pseudomonadati</taxon>
        <taxon>Pseudomonadota</taxon>
        <taxon>Gammaproteobacteria</taxon>
        <taxon>Pseudomonadales</taxon>
        <taxon>Pseudomonadaceae</taxon>
        <taxon>Pseudomonas</taxon>
    </lineage>
</organism>
<comment type="caution">
    <text evidence="1">The sequence shown here is derived from an EMBL/GenBank/DDBJ whole genome shotgun (WGS) entry which is preliminary data.</text>
</comment>
<evidence type="ECO:0000313" key="1">
    <source>
        <dbReference type="EMBL" id="POG10549.1"/>
    </source>
</evidence>
<proteinExistence type="predicted"/>